<dbReference type="AlphaFoldDB" id="A0A6P6ENK6"/>
<evidence type="ECO:0000256" key="3">
    <source>
        <dbReference type="SAM" id="Phobius"/>
    </source>
</evidence>
<dbReference type="PRINTS" id="PR00689">
    <property type="entry name" value="ACOABINDINGP"/>
</dbReference>
<evidence type="ECO:0000313" key="5">
    <source>
        <dbReference type="Proteomes" id="UP000515203"/>
    </source>
</evidence>
<dbReference type="Pfam" id="PF00887">
    <property type="entry name" value="ACBP"/>
    <property type="match status" value="1"/>
</dbReference>
<dbReference type="PROSITE" id="PS51228">
    <property type="entry name" value="ACB_2"/>
    <property type="match status" value="1"/>
</dbReference>
<dbReference type="PROSITE" id="PS00880">
    <property type="entry name" value="ACB_1"/>
    <property type="match status" value="1"/>
</dbReference>
<evidence type="ECO:0000313" key="6">
    <source>
        <dbReference type="RefSeq" id="XP_023573836.1"/>
    </source>
</evidence>
<dbReference type="GO" id="GO:0005737">
    <property type="term" value="C:cytoplasm"/>
    <property type="evidence" value="ECO:0007669"/>
    <property type="project" value="TreeGrafter"/>
</dbReference>
<keyword evidence="3" id="KW-0472">Membrane</keyword>
<dbReference type="GeneID" id="101592050"/>
<sequence length="270" mass="31142">MGTERGGPEPTCREQFQAAVSVVQSLPRTGSYRPSYEEMLRFYSYYKQATLGPCLAPRPGFWDPIGRYKWDAWRSLGRMSREEAMSSYVAEMKLMAQKVIDTVPLREVTEDVFRCFMPLYQVIPDMPRPPEAFLRSVTEPQSPRALDLEVFCDSMEQLEPEPVLADQRGMAGGDPETRTSPEPPMDREELSSRPWGPQALDTRLVDTVRALQENMRDVQGRLRSLESKPQCPAQGPRPRPLRLSATMVFFLLLWPFLVQWLLRQLRTQKR</sequence>
<dbReference type="SUPFAM" id="SSF47027">
    <property type="entry name" value="Acyl-CoA binding protein"/>
    <property type="match status" value="1"/>
</dbReference>
<dbReference type="PANTHER" id="PTHR23310:SF53">
    <property type="entry name" value="ACYL-COA-BINDING DOMAIN-CONTAINING PROTEIN 4"/>
    <property type="match status" value="1"/>
</dbReference>
<feature type="transmembrane region" description="Helical" evidence="3">
    <location>
        <begin position="241"/>
        <end position="262"/>
    </location>
</feature>
<evidence type="ECO:0000256" key="1">
    <source>
        <dbReference type="ARBA" id="ARBA00023121"/>
    </source>
</evidence>
<dbReference type="GO" id="GO:0006631">
    <property type="term" value="P:fatty acid metabolic process"/>
    <property type="evidence" value="ECO:0007669"/>
    <property type="project" value="TreeGrafter"/>
</dbReference>
<keyword evidence="3" id="KW-1133">Transmembrane helix</keyword>
<dbReference type="GO" id="GO:0000062">
    <property type="term" value="F:fatty-acyl-CoA binding"/>
    <property type="evidence" value="ECO:0007669"/>
    <property type="project" value="InterPro"/>
</dbReference>
<dbReference type="CTD" id="79777"/>
<dbReference type="InterPro" id="IPR014352">
    <property type="entry name" value="FERM/acyl-CoA-bd_prot_sf"/>
</dbReference>
<evidence type="ECO:0000256" key="2">
    <source>
        <dbReference type="SAM" id="MobiDB-lite"/>
    </source>
</evidence>
<protein>
    <submittedName>
        <fullName evidence="6">Acyl-CoA-binding domain-containing protein 4 isoform X2</fullName>
    </submittedName>
</protein>
<gene>
    <name evidence="6" type="primary">Acbd4</name>
</gene>
<keyword evidence="5" id="KW-1185">Reference proteome</keyword>
<dbReference type="FunFam" id="1.20.80.10:FF:000010">
    <property type="entry name" value="Acyl-CoA-binding domain-containing protein 5"/>
    <property type="match status" value="1"/>
</dbReference>
<dbReference type="Proteomes" id="UP000515203">
    <property type="component" value="Unplaced"/>
</dbReference>
<dbReference type="InterPro" id="IPR000582">
    <property type="entry name" value="Acyl-CoA-binding_protein"/>
</dbReference>
<dbReference type="Gene3D" id="1.20.80.10">
    <property type="match status" value="1"/>
</dbReference>
<reference evidence="6" key="1">
    <citation type="submission" date="2025-08" db="UniProtKB">
        <authorList>
            <consortium name="RefSeq"/>
        </authorList>
    </citation>
    <scope>IDENTIFICATION</scope>
</reference>
<name>A0A6P6ENK6_OCTDE</name>
<keyword evidence="1" id="KW-0446">Lipid-binding</keyword>
<organism evidence="5 6">
    <name type="scientific">Octodon degus</name>
    <name type="common">Degu</name>
    <name type="synonym">Sciurus degus</name>
    <dbReference type="NCBI Taxonomy" id="10160"/>
    <lineage>
        <taxon>Eukaryota</taxon>
        <taxon>Metazoa</taxon>
        <taxon>Chordata</taxon>
        <taxon>Craniata</taxon>
        <taxon>Vertebrata</taxon>
        <taxon>Euteleostomi</taxon>
        <taxon>Mammalia</taxon>
        <taxon>Eutheria</taxon>
        <taxon>Euarchontoglires</taxon>
        <taxon>Glires</taxon>
        <taxon>Rodentia</taxon>
        <taxon>Hystricomorpha</taxon>
        <taxon>Octodontidae</taxon>
        <taxon>Octodon</taxon>
    </lineage>
</organism>
<dbReference type="PANTHER" id="PTHR23310">
    <property type="entry name" value="ACYL-COA-BINDING PROTEIN, ACBP"/>
    <property type="match status" value="1"/>
</dbReference>
<dbReference type="InterPro" id="IPR022408">
    <property type="entry name" value="Acyl-CoA-binding_prot_CS"/>
</dbReference>
<evidence type="ECO:0000259" key="4">
    <source>
        <dbReference type="PROSITE" id="PS51228"/>
    </source>
</evidence>
<dbReference type="RefSeq" id="XP_023573836.1">
    <property type="nucleotide sequence ID" value="XM_023718068.1"/>
</dbReference>
<feature type="domain" description="ACB" evidence="4">
    <location>
        <begin position="12"/>
        <end position="101"/>
    </location>
</feature>
<accession>A0A6P6ENK6</accession>
<keyword evidence="3" id="KW-0812">Transmembrane</keyword>
<feature type="compositionally biased region" description="Basic and acidic residues" evidence="2">
    <location>
        <begin position="175"/>
        <end position="191"/>
    </location>
</feature>
<dbReference type="InterPro" id="IPR035984">
    <property type="entry name" value="Acyl-CoA-binding_sf"/>
</dbReference>
<proteinExistence type="predicted"/>
<feature type="region of interest" description="Disordered" evidence="2">
    <location>
        <begin position="166"/>
        <end position="196"/>
    </location>
</feature>